<dbReference type="PANTHER" id="PTHR46796">
    <property type="entry name" value="HTH-TYPE TRANSCRIPTIONAL ACTIVATOR RHAS-RELATED"/>
    <property type="match status" value="1"/>
</dbReference>
<evidence type="ECO:0000256" key="3">
    <source>
        <dbReference type="ARBA" id="ARBA00023163"/>
    </source>
</evidence>
<proteinExistence type="predicted"/>
<keyword evidence="6" id="KW-1185">Reference proteome</keyword>
<accession>A0A9X4KQS5</accession>
<dbReference type="Pfam" id="PF12833">
    <property type="entry name" value="HTH_18"/>
    <property type="match status" value="1"/>
</dbReference>
<dbReference type="InterPro" id="IPR011051">
    <property type="entry name" value="RmlC_Cupin_sf"/>
</dbReference>
<dbReference type="InterPro" id="IPR018060">
    <property type="entry name" value="HTH_AraC"/>
</dbReference>
<dbReference type="PANTHER" id="PTHR46796:SF7">
    <property type="entry name" value="ARAC FAMILY TRANSCRIPTIONAL REGULATOR"/>
    <property type="match status" value="1"/>
</dbReference>
<dbReference type="AlphaFoldDB" id="A0A9X4KQS5"/>
<dbReference type="Proteomes" id="UP001153404">
    <property type="component" value="Unassembled WGS sequence"/>
</dbReference>
<keyword evidence="1" id="KW-0805">Transcription regulation</keyword>
<keyword evidence="2" id="KW-0238">DNA-binding</keyword>
<dbReference type="InterPro" id="IPR020449">
    <property type="entry name" value="Tscrpt_reg_AraC-type_HTH"/>
</dbReference>
<evidence type="ECO:0000256" key="1">
    <source>
        <dbReference type="ARBA" id="ARBA00023015"/>
    </source>
</evidence>
<dbReference type="InterPro" id="IPR050204">
    <property type="entry name" value="AraC_XylS_family_regulators"/>
</dbReference>
<dbReference type="SUPFAM" id="SSF51182">
    <property type="entry name" value="RmlC-like cupins"/>
    <property type="match status" value="1"/>
</dbReference>
<dbReference type="InterPro" id="IPR003313">
    <property type="entry name" value="AraC-bd"/>
</dbReference>
<protein>
    <submittedName>
        <fullName evidence="5">AraC family transcriptional regulator</fullName>
    </submittedName>
</protein>
<dbReference type="GO" id="GO:0043565">
    <property type="term" value="F:sequence-specific DNA binding"/>
    <property type="evidence" value="ECO:0007669"/>
    <property type="project" value="InterPro"/>
</dbReference>
<dbReference type="PROSITE" id="PS01124">
    <property type="entry name" value="HTH_ARAC_FAMILY_2"/>
    <property type="match status" value="1"/>
</dbReference>
<gene>
    <name evidence="5" type="ORF">OMP40_06715</name>
</gene>
<evidence type="ECO:0000256" key="2">
    <source>
        <dbReference type="ARBA" id="ARBA00023125"/>
    </source>
</evidence>
<dbReference type="Pfam" id="PF02311">
    <property type="entry name" value="AraC_binding"/>
    <property type="match status" value="1"/>
</dbReference>
<feature type="domain" description="HTH araC/xylS-type" evidence="4">
    <location>
        <begin position="250"/>
        <end position="348"/>
    </location>
</feature>
<evidence type="ECO:0000313" key="5">
    <source>
        <dbReference type="EMBL" id="MDG0809105.1"/>
    </source>
</evidence>
<dbReference type="PRINTS" id="PR00032">
    <property type="entry name" value="HTHARAC"/>
</dbReference>
<dbReference type="SMART" id="SM00342">
    <property type="entry name" value="HTH_ARAC"/>
    <property type="match status" value="1"/>
</dbReference>
<dbReference type="EMBL" id="JAPDIA010000003">
    <property type="protein sequence ID" value="MDG0809105.1"/>
    <property type="molecule type" value="Genomic_DNA"/>
</dbReference>
<dbReference type="GO" id="GO:0003700">
    <property type="term" value="F:DNA-binding transcription factor activity"/>
    <property type="evidence" value="ECO:0007669"/>
    <property type="project" value="InterPro"/>
</dbReference>
<dbReference type="InterPro" id="IPR009057">
    <property type="entry name" value="Homeodomain-like_sf"/>
</dbReference>
<comment type="caution">
    <text evidence="5">The sequence shown here is derived from an EMBL/GenBank/DDBJ whole genome shotgun (WGS) entry which is preliminary data.</text>
</comment>
<keyword evidence="3" id="KW-0804">Transcription</keyword>
<organism evidence="5 6">
    <name type="scientific">Cohnella rhizosphaerae</name>
    <dbReference type="NCBI Taxonomy" id="1457232"/>
    <lineage>
        <taxon>Bacteria</taxon>
        <taxon>Bacillati</taxon>
        <taxon>Bacillota</taxon>
        <taxon>Bacilli</taxon>
        <taxon>Bacillales</taxon>
        <taxon>Paenibacillaceae</taxon>
        <taxon>Cohnella</taxon>
    </lineage>
</organism>
<dbReference type="SUPFAM" id="SSF46689">
    <property type="entry name" value="Homeodomain-like"/>
    <property type="match status" value="2"/>
</dbReference>
<dbReference type="Gene3D" id="2.60.120.10">
    <property type="entry name" value="Jelly Rolls"/>
    <property type="match status" value="1"/>
</dbReference>
<dbReference type="Gene3D" id="1.10.10.60">
    <property type="entry name" value="Homeodomain-like"/>
    <property type="match status" value="2"/>
</dbReference>
<reference evidence="5" key="1">
    <citation type="submission" date="2022-10" db="EMBL/GenBank/DDBJ databases">
        <title>Comparative genomic analysis of Cohnella hashimotonis sp. nov., isolated from the International Space Station.</title>
        <authorList>
            <person name="Simpson A."/>
            <person name="Venkateswaran K."/>
        </authorList>
    </citation>
    <scope>NUCLEOTIDE SEQUENCE</scope>
    <source>
        <strain evidence="5">DSM 28161</strain>
    </source>
</reference>
<evidence type="ECO:0000313" key="6">
    <source>
        <dbReference type="Proteomes" id="UP001153404"/>
    </source>
</evidence>
<sequence>MLNRSFSGKMEDGYSLTNAARFVFARYGLSGRYRRANGADSTAFFLNRVCTKSTAVLRMGQLRVALFRKGESQVKIRKIELVEMNCSSPLQNGSGGIHPYHEILSVLEGEVRLHWMGERFEAAAPALFLIPANTPHLLLPLSESCRFGFVELEVEGELEFPSISASTDWNQTGGLNDARPECAPIRTANGQLWDSSQIAPPYSAIRSELAEYDINKLLLLIRHYSRVCRGENRDRPQTAYVRTETRERLQEAMRRMEACYHQPLSIRDLAIAANMENNYFIRAFRSLCGKTPLQYLHELRFSAALCYLSTTAMSVQRIAEASGFQSIHYFSRFFKQRYGVSPAVWRKENRFTA</sequence>
<dbReference type="RefSeq" id="WP_277530200.1">
    <property type="nucleotide sequence ID" value="NZ_JAPDIA010000003.1"/>
</dbReference>
<evidence type="ECO:0000259" key="4">
    <source>
        <dbReference type="PROSITE" id="PS01124"/>
    </source>
</evidence>
<name>A0A9X4KQS5_9BACL</name>
<dbReference type="InterPro" id="IPR014710">
    <property type="entry name" value="RmlC-like_jellyroll"/>
</dbReference>